<evidence type="ECO:0000256" key="1">
    <source>
        <dbReference type="SAM" id="MobiDB-lite"/>
    </source>
</evidence>
<keyword evidence="4" id="KW-1185">Reference proteome</keyword>
<accession>A0ABQ9FRV6</accession>
<feature type="region of interest" description="Disordered" evidence="1">
    <location>
        <begin position="1"/>
        <end position="46"/>
    </location>
</feature>
<evidence type="ECO:0000313" key="4">
    <source>
        <dbReference type="Proteomes" id="UP001217089"/>
    </source>
</evidence>
<gene>
    <name evidence="3" type="ORF">KUTeg_001581</name>
</gene>
<dbReference type="InterPro" id="IPR015655">
    <property type="entry name" value="PP2C"/>
</dbReference>
<comment type="caution">
    <text evidence="3">The sequence shown here is derived from an EMBL/GenBank/DDBJ whole genome shotgun (WGS) entry which is preliminary data.</text>
</comment>
<dbReference type="InterPro" id="IPR001932">
    <property type="entry name" value="PPM-type_phosphatase-like_dom"/>
</dbReference>
<evidence type="ECO:0000259" key="2">
    <source>
        <dbReference type="PROSITE" id="PS51746"/>
    </source>
</evidence>
<proteinExistence type="predicted"/>
<dbReference type="SMART" id="SM00332">
    <property type="entry name" value="PP2Cc"/>
    <property type="match status" value="1"/>
</dbReference>
<sequence>MATIMDLFSDLPEPSDSQQNDDRLSYNSLKTSDKSEETKDDTKFNDEEHLRCGVEKRKLEDVEENISNNGLSRIKPSDIELQFMEFMMVMVEQELLGNVESIEKDIKKVLTEVFKKTDEEFLKEASKNKPVWKDGTTATVVLVINDTLFVASLGDSQAFLCREKQELNKCLPIHLTTVHNPSLYDERIRIQKAGGSVKDGRVMGVLEVSRSIGDGQYKKHGVSCIPDDKNIEGTDMKSCEDVKFETACSTLANEAVLRLSADNVTILLISLTEQ</sequence>
<feature type="compositionally biased region" description="Basic and acidic residues" evidence="1">
    <location>
        <begin position="31"/>
        <end position="46"/>
    </location>
</feature>
<evidence type="ECO:0000313" key="3">
    <source>
        <dbReference type="EMBL" id="KAJ8319994.1"/>
    </source>
</evidence>
<dbReference type="PANTHER" id="PTHR13832:SF699">
    <property type="entry name" value="INTEGRIN-LINKED KINASE-ASSOCIATED SERINE_THREONINE PHOSPHATASE 2C"/>
    <property type="match status" value="1"/>
</dbReference>
<protein>
    <recommendedName>
        <fullName evidence="2">PPM-type phosphatase domain-containing protein</fullName>
    </recommendedName>
</protein>
<dbReference type="PANTHER" id="PTHR13832">
    <property type="entry name" value="PROTEIN PHOSPHATASE 2C"/>
    <property type="match status" value="1"/>
</dbReference>
<organism evidence="3 4">
    <name type="scientific">Tegillarca granosa</name>
    <name type="common">Malaysian cockle</name>
    <name type="synonym">Anadara granosa</name>
    <dbReference type="NCBI Taxonomy" id="220873"/>
    <lineage>
        <taxon>Eukaryota</taxon>
        <taxon>Metazoa</taxon>
        <taxon>Spiralia</taxon>
        <taxon>Lophotrochozoa</taxon>
        <taxon>Mollusca</taxon>
        <taxon>Bivalvia</taxon>
        <taxon>Autobranchia</taxon>
        <taxon>Pteriomorphia</taxon>
        <taxon>Arcoida</taxon>
        <taxon>Arcoidea</taxon>
        <taxon>Arcidae</taxon>
        <taxon>Tegillarca</taxon>
    </lineage>
</organism>
<dbReference type="Proteomes" id="UP001217089">
    <property type="component" value="Unassembled WGS sequence"/>
</dbReference>
<dbReference type="Gene3D" id="3.60.40.10">
    <property type="entry name" value="PPM-type phosphatase domain"/>
    <property type="match status" value="1"/>
</dbReference>
<feature type="domain" description="PPM-type phosphatase" evidence="2">
    <location>
        <begin position="1"/>
        <end position="271"/>
    </location>
</feature>
<dbReference type="EMBL" id="JARBDR010000141">
    <property type="protein sequence ID" value="KAJ8319994.1"/>
    <property type="molecule type" value="Genomic_DNA"/>
</dbReference>
<dbReference type="Pfam" id="PF00481">
    <property type="entry name" value="PP2C"/>
    <property type="match status" value="1"/>
</dbReference>
<dbReference type="CDD" id="cd00143">
    <property type="entry name" value="PP2Cc"/>
    <property type="match status" value="1"/>
</dbReference>
<reference evidence="3 4" key="1">
    <citation type="submission" date="2022-12" db="EMBL/GenBank/DDBJ databases">
        <title>Chromosome-level genome of Tegillarca granosa.</title>
        <authorList>
            <person name="Kim J."/>
        </authorList>
    </citation>
    <scope>NUCLEOTIDE SEQUENCE [LARGE SCALE GENOMIC DNA]</scope>
    <source>
        <strain evidence="3">Teg-2019</strain>
        <tissue evidence="3">Adductor muscle</tissue>
    </source>
</reference>
<dbReference type="PROSITE" id="PS51746">
    <property type="entry name" value="PPM_2"/>
    <property type="match status" value="1"/>
</dbReference>
<name>A0ABQ9FRV6_TEGGR</name>
<dbReference type="SUPFAM" id="SSF81606">
    <property type="entry name" value="PP2C-like"/>
    <property type="match status" value="1"/>
</dbReference>
<dbReference type="InterPro" id="IPR036457">
    <property type="entry name" value="PPM-type-like_dom_sf"/>
</dbReference>